<accession>A0A7I7T3S5</accession>
<dbReference type="PRINTS" id="PR00400">
    <property type="entry name" value="TETREPRESSOR"/>
</dbReference>
<dbReference type="PANTHER" id="PTHR30055:SF151">
    <property type="entry name" value="TRANSCRIPTIONAL REGULATORY PROTEIN"/>
    <property type="match status" value="1"/>
</dbReference>
<dbReference type="Pfam" id="PF02909">
    <property type="entry name" value="TetR_C_1"/>
    <property type="match status" value="1"/>
</dbReference>
<evidence type="ECO:0000313" key="8">
    <source>
        <dbReference type="Proteomes" id="UP000467148"/>
    </source>
</evidence>
<keyword evidence="4" id="KW-0804">Transcription</keyword>
<organism evidence="7 8">
    <name type="scientific">Mycolicibacterium helvum</name>
    <dbReference type="NCBI Taxonomy" id="1534349"/>
    <lineage>
        <taxon>Bacteria</taxon>
        <taxon>Bacillati</taxon>
        <taxon>Actinomycetota</taxon>
        <taxon>Actinomycetes</taxon>
        <taxon>Mycobacteriales</taxon>
        <taxon>Mycobacteriaceae</taxon>
        <taxon>Mycolicibacterium</taxon>
    </lineage>
</organism>
<proteinExistence type="predicted"/>
<dbReference type="InterPro" id="IPR001647">
    <property type="entry name" value="HTH_TetR"/>
</dbReference>
<evidence type="ECO:0000256" key="4">
    <source>
        <dbReference type="ARBA" id="ARBA00023163"/>
    </source>
</evidence>
<dbReference type="InterPro" id="IPR009057">
    <property type="entry name" value="Homeodomain-like_sf"/>
</dbReference>
<dbReference type="RefSeq" id="WP_163747341.1">
    <property type="nucleotide sequence ID" value="NZ_AP022596.1"/>
</dbReference>
<dbReference type="SUPFAM" id="SSF46689">
    <property type="entry name" value="Homeodomain-like"/>
    <property type="match status" value="1"/>
</dbReference>
<protein>
    <recommendedName>
        <fullName evidence="6">HTH tetR-type domain-containing protein</fullName>
    </recommendedName>
</protein>
<evidence type="ECO:0000259" key="6">
    <source>
        <dbReference type="PROSITE" id="PS50977"/>
    </source>
</evidence>
<keyword evidence="8" id="KW-1185">Reference proteome</keyword>
<dbReference type="Pfam" id="PF00440">
    <property type="entry name" value="TetR_N"/>
    <property type="match status" value="1"/>
</dbReference>
<dbReference type="InterPro" id="IPR004111">
    <property type="entry name" value="Repressor_TetR_C"/>
</dbReference>
<keyword evidence="3 5" id="KW-0238">DNA-binding</keyword>
<dbReference type="GO" id="GO:0000976">
    <property type="term" value="F:transcription cis-regulatory region binding"/>
    <property type="evidence" value="ECO:0007669"/>
    <property type="project" value="TreeGrafter"/>
</dbReference>
<dbReference type="Proteomes" id="UP000467148">
    <property type="component" value="Chromosome"/>
</dbReference>
<dbReference type="InterPro" id="IPR050109">
    <property type="entry name" value="HTH-type_TetR-like_transc_reg"/>
</dbReference>
<evidence type="ECO:0000313" key="7">
    <source>
        <dbReference type="EMBL" id="BBY63718.1"/>
    </source>
</evidence>
<dbReference type="EMBL" id="AP022596">
    <property type="protein sequence ID" value="BBY63718.1"/>
    <property type="molecule type" value="Genomic_DNA"/>
</dbReference>
<dbReference type="GO" id="GO:0046677">
    <property type="term" value="P:response to antibiotic"/>
    <property type="evidence" value="ECO:0007669"/>
    <property type="project" value="InterPro"/>
</dbReference>
<dbReference type="InterPro" id="IPR003012">
    <property type="entry name" value="Tet_transcr_reg_TetR"/>
</dbReference>
<dbReference type="AlphaFoldDB" id="A0A7I7T3S5"/>
<dbReference type="Gene3D" id="1.10.357.10">
    <property type="entry name" value="Tetracycline Repressor, domain 2"/>
    <property type="match status" value="1"/>
</dbReference>
<gene>
    <name evidence="7" type="ORF">MHEL_19610</name>
</gene>
<dbReference type="InterPro" id="IPR036271">
    <property type="entry name" value="Tet_transcr_reg_TetR-rel_C_sf"/>
</dbReference>
<feature type="domain" description="HTH tetR-type" evidence="6">
    <location>
        <begin position="13"/>
        <end position="73"/>
    </location>
</feature>
<evidence type="ECO:0000256" key="5">
    <source>
        <dbReference type="PROSITE-ProRule" id="PRU00335"/>
    </source>
</evidence>
<dbReference type="KEGG" id="mhev:MHEL_19610"/>
<evidence type="ECO:0000256" key="1">
    <source>
        <dbReference type="ARBA" id="ARBA00022491"/>
    </source>
</evidence>
<name>A0A7I7T3S5_9MYCO</name>
<evidence type="ECO:0000256" key="2">
    <source>
        <dbReference type="ARBA" id="ARBA00023015"/>
    </source>
</evidence>
<reference evidence="7 8" key="1">
    <citation type="journal article" date="2019" name="Emerg. Microbes Infect.">
        <title>Comprehensive subspecies identification of 175 nontuberculous mycobacteria species based on 7547 genomic profiles.</title>
        <authorList>
            <person name="Matsumoto Y."/>
            <person name="Kinjo T."/>
            <person name="Motooka D."/>
            <person name="Nabeya D."/>
            <person name="Jung N."/>
            <person name="Uechi K."/>
            <person name="Horii T."/>
            <person name="Iida T."/>
            <person name="Fujita J."/>
            <person name="Nakamura S."/>
        </authorList>
    </citation>
    <scope>NUCLEOTIDE SEQUENCE [LARGE SCALE GENOMIC DNA]</scope>
    <source>
        <strain evidence="7 8">JCM 30396</strain>
    </source>
</reference>
<evidence type="ECO:0000256" key="3">
    <source>
        <dbReference type="ARBA" id="ARBA00023125"/>
    </source>
</evidence>
<dbReference type="PROSITE" id="PS50977">
    <property type="entry name" value="HTH_TETR_2"/>
    <property type="match status" value="1"/>
</dbReference>
<dbReference type="SUPFAM" id="SSF48498">
    <property type="entry name" value="Tetracyclin repressor-like, C-terminal domain"/>
    <property type="match status" value="1"/>
</dbReference>
<dbReference type="GO" id="GO:0003700">
    <property type="term" value="F:DNA-binding transcription factor activity"/>
    <property type="evidence" value="ECO:0007669"/>
    <property type="project" value="TreeGrafter"/>
</dbReference>
<dbReference type="PANTHER" id="PTHR30055">
    <property type="entry name" value="HTH-TYPE TRANSCRIPTIONAL REGULATOR RUTR"/>
    <property type="match status" value="1"/>
</dbReference>
<dbReference type="GO" id="GO:0045892">
    <property type="term" value="P:negative regulation of DNA-templated transcription"/>
    <property type="evidence" value="ECO:0007669"/>
    <property type="project" value="InterPro"/>
</dbReference>
<sequence length="224" mass="23898">MTTGTPRRGRPPTVNRELIVDVARAQLDERGIETFSMRSLAAEIGVSPMAIYRHVGDRDTLLGLVLDDVSALFPAIELPADPHERIATLLCAVFDVLASKRWIADVLRAGSPGGSGALWLVDRILAAATELGLDSPAAMAMYRALWTYTLGAVLNAPTAQDQAAANERIERKVMALGADGFPHLVAALQTLPAADPKDAYRRAIGHLIEGYTAGTAPRPTSPPQ</sequence>
<feature type="DNA-binding region" description="H-T-H motif" evidence="5">
    <location>
        <begin position="36"/>
        <end position="55"/>
    </location>
</feature>
<keyword evidence="1" id="KW-0678">Repressor</keyword>
<keyword evidence="2" id="KW-0805">Transcription regulation</keyword>